<comment type="pathway">
    <text evidence="11">Cell wall biogenesis; peptidoglycan biosynthesis.</text>
</comment>
<sequence length="369" mass="41314">MDNHKLSQINWGLILMTLILFTIGMVNLYSASAYRNLDGVIELASFYQKQALWSVGGFILMFLSTVIDYRHFKNFAVPIFLLTIVLLLAVPIIGTTINNAKRWIDIGFFRIQPSELAKISTTILIAKVLSSSKEPLGWGGLFQVFLIISVPVVLILKQPDLGTALNIVILVGGIILYRGLKPWVFRICCLSVPLLLPLGWQFMKPYQKERVFTFLNPERAPKDEGFQIIQSKITIGSGEIWGKGFLAGTQSKLRFLPEKHTDFAIAVFSEEWGFVGTALLILFFCLFLLCIINTATDAKDRFGSTLVVGVFFYFFVQIVINIGMVTGMLPVVGMPLPFISYGGSATVVNFFLIGLVLNVSMRRFVFRLN</sequence>
<keyword evidence="3 11" id="KW-0328">Glycosyltransferase</keyword>
<evidence type="ECO:0000256" key="6">
    <source>
        <dbReference type="ARBA" id="ARBA00022960"/>
    </source>
</evidence>
<keyword evidence="5 11" id="KW-0812">Transmembrane</keyword>
<dbReference type="RefSeq" id="WP_072696272.1">
    <property type="nucleotide sequence ID" value="NZ_FRDI01000003.1"/>
</dbReference>
<dbReference type="UniPathway" id="UPA00219"/>
<dbReference type="NCBIfam" id="TIGR02210">
    <property type="entry name" value="rodA_shape"/>
    <property type="match status" value="1"/>
</dbReference>
<dbReference type="GO" id="GO:0032153">
    <property type="term" value="C:cell division site"/>
    <property type="evidence" value="ECO:0007669"/>
    <property type="project" value="TreeGrafter"/>
</dbReference>
<keyword evidence="4 11" id="KW-0808">Transferase</keyword>
<comment type="catalytic activity">
    <reaction evidence="11">
        <text>[GlcNAc-(1-&gt;4)-Mur2Ac(oyl-L-Ala-gamma-D-Glu-L-Lys-D-Ala-D-Ala)](n)-di-trans,octa-cis-undecaprenyl diphosphate + beta-D-GlcNAc-(1-&gt;4)-Mur2Ac(oyl-L-Ala-gamma-D-Glu-L-Lys-D-Ala-D-Ala)-di-trans,octa-cis-undecaprenyl diphosphate = [GlcNAc-(1-&gt;4)-Mur2Ac(oyl-L-Ala-gamma-D-Glu-L-Lys-D-Ala-D-Ala)](n+1)-di-trans,octa-cis-undecaprenyl diphosphate + di-trans,octa-cis-undecaprenyl diphosphate + H(+)</text>
        <dbReference type="Rhea" id="RHEA:23708"/>
        <dbReference type="Rhea" id="RHEA-COMP:9602"/>
        <dbReference type="Rhea" id="RHEA-COMP:9603"/>
        <dbReference type="ChEBI" id="CHEBI:15378"/>
        <dbReference type="ChEBI" id="CHEBI:58405"/>
        <dbReference type="ChEBI" id="CHEBI:60033"/>
        <dbReference type="ChEBI" id="CHEBI:78435"/>
        <dbReference type="EC" id="2.4.99.28"/>
    </reaction>
</comment>
<keyword evidence="8 11" id="KW-1133">Transmembrane helix</keyword>
<feature type="transmembrane region" description="Helical" evidence="11">
    <location>
        <begin position="306"/>
        <end position="332"/>
    </location>
</feature>
<organism evidence="12 13">
    <name type="scientific">Desulfovibrio litoralis DSM 11393</name>
    <dbReference type="NCBI Taxonomy" id="1121455"/>
    <lineage>
        <taxon>Bacteria</taxon>
        <taxon>Pseudomonadati</taxon>
        <taxon>Thermodesulfobacteriota</taxon>
        <taxon>Desulfovibrionia</taxon>
        <taxon>Desulfovibrionales</taxon>
        <taxon>Desulfovibrionaceae</taxon>
        <taxon>Desulfovibrio</taxon>
    </lineage>
</organism>
<dbReference type="GO" id="GO:0005886">
    <property type="term" value="C:plasma membrane"/>
    <property type="evidence" value="ECO:0007669"/>
    <property type="project" value="UniProtKB-SubCell"/>
</dbReference>
<dbReference type="STRING" id="1121455.SAMN02745728_00567"/>
<evidence type="ECO:0000256" key="8">
    <source>
        <dbReference type="ARBA" id="ARBA00022989"/>
    </source>
</evidence>
<feature type="transmembrane region" description="Helical" evidence="11">
    <location>
        <begin position="12"/>
        <end position="30"/>
    </location>
</feature>
<dbReference type="GO" id="GO:0071555">
    <property type="term" value="P:cell wall organization"/>
    <property type="evidence" value="ECO:0007669"/>
    <property type="project" value="UniProtKB-KW"/>
</dbReference>
<dbReference type="HAMAP" id="MF_02079">
    <property type="entry name" value="PGT_RodA"/>
    <property type="match status" value="1"/>
</dbReference>
<dbReference type="InterPro" id="IPR011923">
    <property type="entry name" value="RodA/MrdB"/>
</dbReference>
<keyword evidence="7 11" id="KW-0573">Peptidoglycan synthesis</keyword>
<evidence type="ECO:0000313" key="12">
    <source>
        <dbReference type="EMBL" id="SHN54660.1"/>
    </source>
</evidence>
<dbReference type="InterPro" id="IPR001182">
    <property type="entry name" value="FtsW/RodA"/>
</dbReference>
<evidence type="ECO:0000256" key="5">
    <source>
        <dbReference type="ARBA" id="ARBA00022692"/>
    </source>
</evidence>
<comment type="function">
    <text evidence="11">Peptidoglycan polymerase that is essential for cell wall elongation.</text>
</comment>
<feature type="transmembrane region" description="Helical" evidence="11">
    <location>
        <begin position="136"/>
        <end position="155"/>
    </location>
</feature>
<gene>
    <name evidence="11" type="primary">rodA</name>
    <name evidence="12" type="ORF">SAMN02745728_00567</name>
</gene>
<keyword evidence="13" id="KW-1185">Reference proteome</keyword>
<dbReference type="EMBL" id="FRDI01000003">
    <property type="protein sequence ID" value="SHN54660.1"/>
    <property type="molecule type" value="Genomic_DNA"/>
</dbReference>
<reference evidence="12 13" key="1">
    <citation type="submission" date="2016-12" db="EMBL/GenBank/DDBJ databases">
        <authorList>
            <person name="Song W.-J."/>
            <person name="Kurnit D.M."/>
        </authorList>
    </citation>
    <scope>NUCLEOTIDE SEQUENCE [LARGE SCALE GENOMIC DNA]</scope>
    <source>
        <strain evidence="12 13">DSM 11393</strain>
    </source>
</reference>
<evidence type="ECO:0000313" key="13">
    <source>
        <dbReference type="Proteomes" id="UP000186469"/>
    </source>
</evidence>
<comment type="subcellular location">
    <subcellularLocation>
        <location evidence="11">Cell membrane</location>
        <topology evidence="11">Multi-pass membrane protein</topology>
    </subcellularLocation>
    <subcellularLocation>
        <location evidence="1">Membrane</location>
        <topology evidence="1">Multi-pass membrane protein</topology>
    </subcellularLocation>
</comment>
<feature type="transmembrane region" description="Helical" evidence="11">
    <location>
        <begin position="161"/>
        <end position="177"/>
    </location>
</feature>
<feature type="transmembrane region" description="Helical" evidence="11">
    <location>
        <begin position="338"/>
        <end position="359"/>
    </location>
</feature>
<feature type="transmembrane region" description="Helical" evidence="11">
    <location>
        <begin position="75"/>
        <end position="94"/>
    </location>
</feature>
<keyword evidence="6 11" id="KW-0133">Cell shape</keyword>
<dbReference type="PANTHER" id="PTHR30474:SF1">
    <property type="entry name" value="PEPTIDOGLYCAN GLYCOSYLTRANSFERASE MRDB"/>
    <property type="match status" value="1"/>
</dbReference>
<keyword evidence="10 11" id="KW-0961">Cell wall biogenesis/degradation</keyword>
<dbReference type="PANTHER" id="PTHR30474">
    <property type="entry name" value="CELL CYCLE PROTEIN"/>
    <property type="match status" value="1"/>
</dbReference>
<proteinExistence type="inferred from homology"/>
<dbReference type="PROSITE" id="PS00428">
    <property type="entry name" value="FTSW_RODA_SPOVE"/>
    <property type="match status" value="1"/>
</dbReference>
<feature type="transmembrane region" description="Helical" evidence="11">
    <location>
        <begin position="51"/>
        <end position="69"/>
    </location>
</feature>
<feature type="transmembrane region" description="Helical" evidence="11">
    <location>
        <begin position="272"/>
        <end position="294"/>
    </location>
</feature>
<comment type="similarity">
    <text evidence="11">Belongs to the SEDS family. MrdB/RodA subfamily.</text>
</comment>
<dbReference type="Pfam" id="PF01098">
    <property type="entry name" value="FTSW_RODA_SPOVE"/>
    <property type="match status" value="1"/>
</dbReference>
<accession>A0A1M7S8A4</accession>
<dbReference type="GO" id="GO:0009252">
    <property type="term" value="P:peptidoglycan biosynthetic process"/>
    <property type="evidence" value="ECO:0007669"/>
    <property type="project" value="UniProtKB-UniRule"/>
</dbReference>
<dbReference type="Proteomes" id="UP000186469">
    <property type="component" value="Unassembled WGS sequence"/>
</dbReference>
<keyword evidence="2 11" id="KW-1003">Cell membrane</keyword>
<name>A0A1M7S8A4_9BACT</name>
<evidence type="ECO:0000256" key="7">
    <source>
        <dbReference type="ARBA" id="ARBA00022984"/>
    </source>
</evidence>
<dbReference type="InterPro" id="IPR018365">
    <property type="entry name" value="Cell_cycle_FtsW-rel_CS"/>
</dbReference>
<dbReference type="GO" id="GO:0051301">
    <property type="term" value="P:cell division"/>
    <property type="evidence" value="ECO:0007669"/>
    <property type="project" value="InterPro"/>
</dbReference>
<dbReference type="OrthoDB" id="9768187at2"/>
<evidence type="ECO:0000256" key="1">
    <source>
        <dbReference type="ARBA" id="ARBA00004141"/>
    </source>
</evidence>
<keyword evidence="9 11" id="KW-0472">Membrane</keyword>
<dbReference type="GO" id="GO:0008955">
    <property type="term" value="F:peptidoglycan glycosyltransferase activity"/>
    <property type="evidence" value="ECO:0007669"/>
    <property type="project" value="UniProtKB-UniRule"/>
</dbReference>
<protein>
    <recommendedName>
        <fullName evidence="11">Peptidoglycan glycosyltransferase RodA</fullName>
        <shortName evidence="11">PGT</shortName>
        <ecNumber evidence="11">2.4.99.28</ecNumber>
    </recommendedName>
    <alternativeName>
        <fullName evidence="11">Cell elongation protein RodA</fullName>
    </alternativeName>
    <alternativeName>
        <fullName evidence="11">Cell wall polymerase</fullName>
    </alternativeName>
    <alternativeName>
        <fullName evidence="11">Peptidoglycan polymerase</fullName>
        <shortName evidence="11">PG polymerase</shortName>
    </alternativeName>
</protein>
<dbReference type="GO" id="GO:0008360">
    <property type="term" value="P:regulation of cell shape"/>
    <property type="evidence" value="ECO:0007669"/>
    <property type="project" value="UniProtKB-KW"/>
</dbReference>
<dbReference type="EC" id="2.4.99.28" evidence="11"/>
<dbReference type="AlphaFoldDB" id="A0A1M7S8A4"/>
<evidence type="ECO:0000256" key="2">
    <source>
        <dbReference type="ARBA" id="ARBA00022475"/>
    </source>
</evidence>
<evidence type="ECO:0000256" key="11">
    <source>
        <dbReference type="HAMAP-Rule" id="MF_02079"/>
    </source>
</evidence>
<dbReference type="GO" id="GO:0015648">
    <property type="term" value="F:lipid-linked peptidoglycan transporter activity"/>
    <property type="evidence" value="ECO:0007669"/>
    <property type="project" value="TreeGrafter"/>
</dbReference>
<evidence type="ECO:0000256" key="4">
    <source>
        <dbReference type="ARBA" id="ARBA00022679"/>
    </source>
</evidence>
<evidence type="ECO:0000256" key="3">
    <source>
        <dbReference type="ARBA" id="ARBA00022676"/>
    </source>
</evidence>
<evidence type="ECO:0000256" key="10">
    <source>
        <dbReference type="ARBA" id="ARBA00023316"/>
    </source>
</evidence>
<evidence type="ECO:0000256" key="9">
    <source>
        <dbReference type="ARBA" id="ARBA00023136"/>
    </source>
</evidence>